<keyword evidence="11" id="KW-1185">Reference proteome</keyword>
<evidence type="ECO:0000313" key="10">
    <source>
        <dbReference type="EMBL" id="AOP46056.1"/>
    </source>
</evidence>
<dbReference type="Pfam" id="PF18967">
    <property type="entry name" value="PycTM"/>
    <property type="match status" value="1"/>
</dbReference>
<protein>
    <submittedName>
        <fullName evidence="10">Integral membrane plasmid transfer protein</fullName>
    </submittedName>
</protein>
<evidence type="ECO:0000256" key="5">
    <source>
        <dbReference type="ARBA" id="ARBA00022989"/>
    </source>
</evidence>
<dbReference type="KEGG" id="slc:SL103_07210"/>
<evidence type="ECO:0000256" key="2">
    <source>
        <dbReference type="ARBA" id="ARBA00022475"/>
    </source>
</evidence>
<keyword evidence="6" id="KW-0051">Antiviral defense</keyword>
<reference evidence="10 11" key="1">
    <citation type="submission" date="2016-09" db="EMBL/GenBank/DDBJ databases">
        <title>Complete genome sequencing of Streptomyces lydicus 103 and metabolic pathways analysis of antibiotic biosynthesis.</title>
        <authorList>
            <person name="Jia N."/>
            <person name="Ding M.-Z."/>
            <person name="Gao F."/>
            <person name="Yuan Y.-J."/>
        </authorList>
    </citation>
    <scope>NUCLEOTIDE SEQUENCE [LARGE SCALE GENOMIC DNA]</scope>
    <source>
        <strain evidence="10 11">103</strain>
    </source>
</reference>
<dbReference type="InterPro" id="IPR043760">
    <property type="entry name" value="PycTM_dom"/>
</dbReference>
<comment type="subcellular location">
    <subcellularLocation>
        <location evidence="1">Cell membrane</location>
    </subcellularLocation>
</comment>
<keyword evidence="2" id="KW-1003">Cell membrane</keyword>
<accession>A0A1D7VH39</accession>
<dbReference type="EMBL" id="CP017157">
    <property type="protein sequence ID" value="AOP46056.1"/>
    <property type="molecule type" value="Genomic_DNA"/>
</dbReference>
<keyword evidence="4" id="KW-0547">Nucleotide-binding</keyword>
<name>A0A1D7VH39_9ACTN</name>
<dbReference type="GO" id="GO:0051607">
    <property type="term" value="P:defense response to virus"/>
    <property type="evidence" value="ECO:0007669"/>
    <property type="project" value="UniProtKB-KW"/>
</dbReference>
<feature type="transmembrane region" description="Helical" evidence="8">
    <location>
        <begin position="53"/>
        <end position="72"/>
    </location>
</feature>
<dbReference type="GO" id="GO:0000166">
    <property type="term" value="F:nucleotide binding"/>
    <property type="evidence" value="ECO:0007669"/>
    <property type="project" value="UniProtKB-KW"/>
</dbReference>
<keyword evidence="7 8" id="KW-0472">Membrane</keyword>
<feature type="transmembrane region" description="Helical" evidence="8">
    <location>
        <begin position="131"/>
        <end position="150"/>
    </location>
</feature>
<dbReference type="AlphaFoldDB" id="A0A1D7VH39"/>
<keyword evidence="5 8" id="KW-1133">Transmembrane helix</keyword>
<evidence type="ECO:0000256" key="7">
    <source>
        <dbReference type="ARBA" id="ARBA00023136"/>
    </source>
</evidence>
<dbReference type="GO" id="GO:0005886">
    <property type="term" value="C:plasma membrane"/>
    <property type="evidence" value="ECO:0007669"/>
    <property type="project" value="UniProtKB-SubCell"/>
</dbReference>
<dbReference type="RefSeq" id="WP_069567913.1">
    <property type="nucleotide sequence ID" value="NZ_CP017157.1"/>
</dbReference>
<evidence type="ECO:0000256" key="3">
    <source>
        <dbReference type="ARBA" id="ARBA00022692"/>
    </source>
</evidence>
<dbReference type="Proteomes" id="UP000094094">
    <property type="component" value="Chromosome"/>
</dbReference>
<feature type="domain" description="Pycsar effector protein" evidence="9">
    <location>
        <begin position="8"/>
        <end position="145"/>
    </location>
</feature>
<evidence type="ECO:0000259" key="9">
    <source>
        <dbReference type="Pfam" id="PF18967"/>
    </source>
</evidence>
<feature type="transmembrane region" description="Helical" evidence="8">
    <location>
        <begin position="26"/>
        <end position="47"/>
    </location>
</feature>
<organism evidence="10 11">
    <name type="scientific">Streptomyces lydicus</name>
    <dbReference type="NCBI Taxonomy" id="47763"/>
    <lineage>
        <taxon>Bacteria</taxon>
        <taxon>Bacillati</taxon>
        <taxon>Actinomycetota</taxon>
        <taxon>Actinomycetes</taxon>
        <taxon>Kitasatosporales</taxon>
        <taxon>Streptomycetaceae</taxon>
        <taxon>Streptomyces</taxon>
    </lineage>
</organism>
<keyword evidence="3 8" id="KW-0812">Transmembrane</keyword>
<sequence>MSFQDTALTAAHAEVKAELARTDTKASLLLAFTGAMLAGAWTVATSVHLPPAAVAFGAAGVAVLLAAATYLLRTVRPNLGGARPQGFPKWATLTPDEIRDALSEDDRPAHIAALSRIAVAKFARLQRAIDLTCVAGALLVVAAVVAWLGVA</sequence>
<gene>
    <name evidence="10" type="ORF">SL103_07210</name>
</gene>
<evidence type="ECO:0000256" key="4">
    <source>
        <dbReference type="ARBA" id="ARBA00022741"/>
    </source>
</evidence>
<proteinExistence type="predicted"/>
<dbReference type="OrthoDB" id="4333329at2"/>
<evidence type="ECO:0000256" key="6">
    <source>
        <dbReference type="ARBA" id="ARBA00023118"/>
    </source>
</evidence>
<evidence type="ECO:0000256" key="1">
    <source>
        <dbReference type="ARBA" id="ARBA00004236"/>
    </source>
</evidence>
<evidence type="ECO:0000256" key="8">
    <source>
        <dbReference type="SAM" id="Phobius"/>
    </source>
</evidence>
<evidence type="ECO:0000313" key="11">
    <source>
        <dbReference type="Proteomes" id="UP000094094"/>
    </source>
</evidence>